<dbReference type="Proteomes" id="UP000184184">
    <property type="component" value="Unassembled WGS sequence"/>
</dbReference>
<organism evidence="8 9">
    <name type="scientific">Gracilibacillus kekensis</name>
    <dbReference type="NCBI Taxonomy" id="1027249"/>
    <lineage>
        <taxon>Bacteria</taxon>
        <taxon>Bacillati</taxon>
        <taxon>Bacillota</taxon>
        <taxon>Bacilli</taxon>
        <taxon>Bacillales</taxon>
        <taxon>Bacillaceae</taxon>
        <taxon>Gracilibacillus</taxon>
    </lineage>
</organism>
<evidence type="ECO:0000313" key="8">
    <source>
        <dbReference type="EMBL" id="SHN16118.1"/>
    </source>
</evidence>
<dbReference type="RefSeq" id="WP_073201872.1">
    <property type="nucleotide sequence ID" value="NZ_FRCZ01000004.1"/>
</dbReference>
<evidence type="ECO:0000256" key="2">
    <source>
        <dbReference type="ARBA" id="ARBA00009677"/>
    </source>
</evidence>
<dbReference type="InterPro" id="IPR006300">
    <property type="entry name" value="FlgB"/>
</dbReference>
<keyword evidence="8" id="KW-0969">Cilium</keyword>
<dbReference type="PANTHER" id="PTHR30435:SF12">
    <property type="entry name" value="FLAGELLAR BASAL BODY ROD PROTEIN FLGB"/>
    <property type="match status" value="1"/>
</dbReference>
<protein>
    <recommendedName>
        <fullName evidence="3 6">Flagellar basal body rod protein FlgB</fullName>
    </recommendedName>
</protein>
<evidence type="ECO:0000256" key="5">
    <source>
        <dbReference type="ARBA" id="ARBA00024934"/>
    </source>
</evidence>
<keyword evidence="9" id="KW-1185">Reference proteome</keyword>
<dbReference type="OrthoDB" id="9792068at2"/>
<proteinExistence type="inferred from homology"/>
<name>A0A1M7PGH6_9BACI</name>
<comment type="subcellular location">
    <subcellularLocation>
        <location evidence="1 6">Bacterial flagellum basal body</location>
    </subcellularLocation>
</comment>
<gene>
    <name evidence="8" type="ORF">SAMN05216179_2171</name>
</gene>
<evidence type="ECO:0000259" key="7">
    <source>
        <dbReference type="Pfam" id="PF00460"/>
    </source>
</evidence>
<sequence>MSLFSGTIQTLENSLNYASVKNRTIAHNISNADTPNYKAKNVQFNEVLKNQLSNQFEAKQTNERHLPFSTNNSNIKVTTDRSTMYNHNGNNVDIDKEMSELAKNQIYYQAVVDRINGKFNSLQSVIRGGN</sequence>
<dbReference type="AlphaFoldDB" id="A0A1M7PGH6"/>
<evidence type="ECO:0000313" key="9">
    <source>
        <dbReference type="Proteomes" id="UP000184184"/>
    </source>
</evidence>
<dbReference type="EMBL" id="FRCZ01000004">
    <property type="protein sequence ID" value="SHN16118.1"/>
    <property type="molecule type" value="Genomic_DNA"/>
</dbReference>
<keyword evidence="8" id="KW-0966">Cell projection</keyword>
<dbReference type="GO" id="GO:0030694">
    <property type="term" value="C:bacterial-type flagellum basal body, rod"/>
    <property type="evidence" value="ECO:0007669"/>
    <property type="project" value="InterPro"/>
</dbReference>
<feature type="domain" description="Flagellar basal body rod protein N-terminal" evidence="7">
    <location>
        <begin position="8"/>
        <end position="38"/>
    </location>
</feature>
<dbReference type="Pfam" id="PF00460">
    <property type="entry name" value="Flg_bb_rod"/>
    <property type="match status" value="1"/>
</dbReference>
<evidence type="ECO:0000256" key="1">
    <source>
        <dbReference type="ARBA" id="ARBA00004117"/>
    </source>
</evidence>
<comment type="similarity">
    <text evidence="2 6">Belongs to the flagella basal body rod proteins family.</text>
</comment>
<dbReference type="PIRSF" id="PIRSF002889">
    <property type="entry name" value="Rod_FlgB"/>
    <property type="match status" value="1"/>
</dbReference>
<evidence type="ECO:0000256" key="3">
    <source>
        <dbReference type="ARBA" id="ARBA00014376"/>
    </source>
</evidence>
<keyword evidence="8" id="KW-0282">Flagellum</keyword>
<dbReference type="GO" id="GO:0071978">
    <property type="term" value="P:bacterial-type flagellum-dependent swarming motility"/>
    <property type="evidence" value="ECO:0007669"/>
    <property type="project" value="TreeGrafter"/>
</dbReference>
<dbReference type="PANTHER" id="PTHR30435">
    <property type="entry name" value="FLAGELLAR PROTEIN"/>
    <property type="match status" value="1"/>
</dbReference>
<comment type="function">
    <text evidence="5 6">Structural component of flagellum, the bacterial motility apparatus. Part of the rod structure of flagellar basal body.</text>
</comment>
<evidence type="ECO:0000256" key="4">
    <source>
        <dbReference type="ARBA" id="ARBA00023143"/>
    </source>
</evidence>
<dbReference type="InterPro" id="IPR001444">
    <property type="entry name" value="Flag_bb_rod_N"/>
</dbReference>
<accession>A0A1M7PGH6</accession>
<evidence type="ECO:0000256" key="6">
    <source>
        <dbReference type="PIRNR" id="PIRNR002889"/>
    </source>
</evidence>
<reference evidence="8 9" key="1">
    <citation type="submission" date="2016-11" db="EMBL/GenBank/DDBJ databases">
        <authorList>
            <person name="Jaros S."/>
            <person name="Januszkiewicz K."/>
            <person name="Wedrychowicz H."/>
        </authorList>
    </citation>
    <scope>NUCLEOTIDE SEQUENCE [LARGE SCALE GENOMIC DNA]</scope>
    <source>
        <strain evidence="8 9">CGMCC 1.10681</strain>
    </source>
</reference>
<dbReference type="NCBIfam" id="TIGR01396">
    <property type="entry name" value="FlgB"/>
    <property type="match status" value="1"/>
</dbReference>
<comment type="subunit">
    <text evidence="6">The basal body constitutes a major portion of the flagellar organelle and consists of a number of rings mounted on a central rod.</text>
</comment>
<dbReference type="STRING" id="1027249.SAMN05216179_2171"/>
<keyword evidence="4 6" id="KW-0975">Bacterial flagellum</keyword>